<evidence type="ECO:0000313" key="13">
    <source>
        <dbReference type="EMBL" id="KIE41671.1"/>
    </source>
</evidence>
<dbReference type="NCBIfam" id="TIGR01494">
    <property type="entry name" value="ATPase_P-type"/>
    <property type="match status" value="1"/>
</dbReference>
<dbReference type="RefSeq" id="WP_039643519.1">
    <property type="nucleotide sequence ID" value="NZ_JXBL01000001.1"/>
</dbReference>
<dbReference type="FunFam" id="3.30.70.100:FF:000001">
    <property type="entry name" value="ATPase copper transporting beta"/>
    <property type="match status" value="1"/>
</dbReference>
<sequence>MRKVLLPITGMSCAGCAARIEKELGGVAGIASALVNFATAELSVEFDERVVDEDAVAARVEALGYGVVRTTAGELRFGVRGLHCASCVANLEKKLLADPAVSAAVVNLAQEEALVRFDPSRLGKADIFALVVAAGYTPVEPEAEGGEAAAELKGQRNWFIASLLLSLPIMATMTLHDNRAVGWMNLVLASAVQFSAGLTFYRGSWFALKNRSANMDVLVALGTSAAYFYSLFAFFGAFGEHGGHVFFETSAMLIAFIRLGKYLEARARGKAGEALKKLLRLQADKARLVTGDQEREVPASAVRLGDLVRVRPGETIPVDGEVVEGTSSVDESMVTGESIPADKGPGAAVTGATVNRSGVLLVRATRIGEETLLSQIVRMVREAQADKAPIQRFADRVSGVFVPVVIALSALTFALWFWGLHQEFLFAFKLAISVVVIACPCAMGLATPTAIMVGSGVGLSRGILVKRGSVLENISRVQAILLDKTGTLTRGEPSLTDLVPAPGVTEERLLAVLAAAESRSNHPLAQAAVSGAAGRGVVPAPVADYRETEGGGVACVLDGEPVTAGSARFLAGAGIDTSPLEQAASRLAGEGKSLILVAEAGRLLGVAALADRLKESSPRAVAELKRMGIATCMITGDHREVAAAVAREAGVDSFEAEVLPGRKEEIVREYQAKGYFTAMVGDGINDAPALARADVGIAIGGGTDVAKETGDVILVRDDLMDAVRAIRLGRATLAKVKQNLFWALFYNILGIPVAAGVLYYPLGITLRPEFAGLAMAFSSVSVVTNSILLRRAGRKLG</sequence>
<feature type="transmembrane region" description="Helical" evidence="11">
    <location>
        <begin position="213"/>
        <end position="235"/>
    </location>
</feature>
<protein>
    <submittedName>
        <fullName evidence="13">ATPase P</fullName>
    </submittedName>
</protein>
<dbReference type="InterPro" id="IPR059000">
    <property type="entry name" value="ATPase_P-type_domA"/>
</dbReference>
<dbReference type="PANTHER" id="PTHR43520:SF8">
    <property type="entry name" value="P-TYPE CU(+) TRANSPORTER"/>
    <property type="match status" value="1"/>
</dbReference>
<feature type="transmembrane region" description="Helical" evidence="11">
    <location>
        <begin position="397"/>
        <end position="418"/>
    </location>
</feature>
<feature type="domain" description="HMA" evidence="12">
    <location>
        <begin position="73"/>
        <end position="139"/>
    </location>
</feature>
<evidence type="ECO:0000256" key="6">
    <source>
        <dbReference type="ARBA" id="ARBA00022741"/>
    </source>
</evidence>
<evidence type="ECO:0000256" key="7">
    <source>
        <dbReference type="ARBA" id="ARBA00022840"/>
    </source>
</evidence>
<evidence type="ECO:0000256" key="11">
    <source>
        <dbReference type="RuleBase" id="RU362081"/>
    </source>
</evidence>
<evidence type="ECO:0000256" key="1">
    <source>
        <dbReference type="ARBA" id="ARBA00004651"/>
    </source>
</evidence>
<dbReference type="InterPro" id="IPR008250">
    <property type="entry name" value="ATPase_P-typ_transduc_dom_A_sf"/>
</dbReference>
<dbReference type="InterPro" id="IPR036412">
    <property type="entry name" value="HAD-like_sf"/>
</dbReference>
<feature type="transmembrane region" description="Helical" evidence="11">
    <location>
        <begin position="241"/>
        <end position="260"/>
    </location>
</feature>
<keyword evidence="5 11" id="KW-0479">Metal-binding</keyword>
<keyword evidence="8" id="KW-1278">Translocase</keyword>
<dbReference type="FunFam" id="2.70.150.10:FF:000020">
    <property type="entry name" value="Copper-exporting P-type ATPase A"/>
    <property type="match status" value="1"/>
</dbReference>
<feature type="transmembrane region" description="Helical" evidence="11">
    <location>
        <begin position="424"/>
        <end position="446"/>
    </location>
</feature>
<dbReference type="GO" id="GO:0055070">
    <property type="term" value="P:copper ion homeostasis"/>
    <property type="evidence" value="ECO:0007669"/>
    <property type="project" value="TreeGrafter"/>
</dbReference>
<comment type="similarity">
    <text evidence="2 11">Belongs to the cation transport ATPase (P-type) (TC 3.A.3) family. Type IB subfamily.</text>
</comment>
<dbReference type="InterPro" id="IPR001757">
    <property type="entry name" value="P_typ_ATPase"/>
</dbReference>
<accession>A0A0C1QTV8</accession>
<comment type="subcellular location">
    <subcellularLocation>
        <location evidence="1">Cell membrane</location>
        <topology evidence="1">Multi-pass membrane protein</topology>
    </subcellularLocation>
</comment>
<feature type="domain" description="HMA" evidence="12">
    <location>
        <begin position="2"/>
        <end position="68"/>
    </location>
</feature>
<dbReference type="GO" id="GO:0060003">
    <property type="term" value="P:copper ion export"/>
    <property type="evidence" value="ECO:0007669"/>
    <property type="project" value="UniProtKB-ARBA"/>
</dbReference>
<keyword evidence="4 11" id="KW-0812">Transmembrane</keyword>
<organism evidence="13 14">
    <name type="scientific">Geobacter soli</name>
    <dbReference type="NCBI Taxonomy" id="1510391"/>
    <lineage>
        <taxon>Bacteria</taxon>
        <taxon>Pseudomonadati</taxon>
        <taxon>Thermodesulfobacteriota</taxon>
        <taxon>Desulfuromonadia</taxon>
        <taxon>Geobacterales</taxon>
        <taxon>Geobacteraceae</taxon>
        <taxon>Geobacter</taxon>
    </lineage>
</organism>
<dbReference type="PROSITE" id="PS01047">
    <property type="entry name" value="HMA_1"/>
    <property type="match status" value="2"/>
</dbReference>
<dbReference type="GO" id="GO:0005524">
    <property type="term" value="F:ATP binding"/>
    <property type="evidence" value="ECO:0007669"/>
    <property type="project" value="UniProtKB-UniRule"/>
</dbReference>
<evidence type="ECO:0000256" key="3">
    <source>
        <dbReference type="ARBA" id="ARBA00022475"/>
    </source>
</evidence>
<dbReference type="Pfam" id="PF00403">
    <property type="entry name" value="HMA"/>
    <property type="match status" value="2"/>
</dbReference>
<comment type="caution">
    <text evidence="13">The sequence shown here is derived from an EMBL/GenBank/DDBJ whole genome shotgun (WGS) entry which is preliminary data.</text>
</comment>
<dbReference type="SUPFAM" id="SSF81653">
    <property type="entry name" value="Calcium ATPase, transduction domain A"/>
    <property type="match status" value="1"/>
</dbReference>
<dbReference type="InterPro" id="IPR023298">
    <property type="entry name" value="ATPase_P-typ_TM_dom_sf"/>
</dbReference>
<dbReference type="InterPro" id="IPR018303">
    <property type="entry name" value="ATPase_P-typ_P_site"/>
</dbReference>
<dbReference type="PRINTS" id="PR00942">
    <property type="entry name" value="CUATPASEI"/>
</dbReference>
<dbReference type="Gene3D" id="2.70.150.10">
    <property type="entry name" value="Calcium-transporting ATPase, cytoplasmic transduction domain A"/>
    <property type="match status" value="1"/>
</dbReference>
<dbReference type="CDD" id="cd02094">
    <property type="entry name" value="P-type_ATPase_Cu-like"/>
    <property type="match status" value="1"/>
</dbReference>
<dbReference type="PROSITE" id="PS50846">
    <property type="entry name" value="HMA_2"/>
    <property type="match status" value="2"/>
</dbReference>
<dbReference type="InterPro" id="IPR036163">
    <property type="entry name" value="HMA_dom_sf"/>
</dbReference>
<dbReference type="NCBIfam" id="TIGR01511">
    <property type="entry name" value="ATPase-IB1_Cu"/>
    <property type="match status" value="1"/>
</dbReference>
<dbReference type="Gene3D" id="3.40.1110.10">
    <property type="entry name" value="Calcium-transporting ATPase, cytoplasmic domain N"/>
    <property type="match status" value="1"/>
</dbReference>
<evidence type="ECO:0000256" key="2">
    <source>
        <dbReference type="ARBA" id="ARBA00006024"/>
    </source>
</evidence>
<evidence type="ECO:0000256" key="4">
    <source>
        <dbReference type="ARBA" id="ARBA00022692"/>
    </source>
</evidence>
<dbReference type="SUPFAM" id="SSF56784">
    <property type="entry name" value="HAD-like"/>
    <property type="match status" value="1"/>
</dbReference>
<dbReference type="NCBIfam" id="TIGR01525">
    <property type="entry name" value="ATPase-IB_hvy"/>
    <property type="match status" value="1"/>
</dbReference>
<keyword evidence="7 11" id="KW-0067">ATP-binding</keyword>
<dbReference type="Pfam" id="PF00122">
    <property type="entry name" value="E1-E2_ATPase"/>
    <property type="match status" value="1"/>
</dbReference>
<dbReference type="InterPro" id="IPR023299">
    <property type="entry name" value="ATPase_P-typ_cyto_dom_N"/>
</dbReference>
<dbReference type="GO" id="GO:0043682">
    <property type="term" value="F:P-type divalent copper transporter activity"/>
    <property type="evidence" value="ECO:0007669"/>
    <property type="project" value="TreeGrafter"/>
</dbReference>
<feature type="transmembrane region" description="Helical" evidence="11">
    <location>
        <begin position="770"/>
        <end position="789"/>
    </location>
</feature>
<keyword evidence="9 11" id="KW-1133">Transmembrane helix</keyword>
<keyword evidence="10 11" id="KW-0472">Membrane</keyword>
<dbReference type="Proteomes" id="UP000031433">
    <property type="component" value="Unassembled WGS sequence"/>
</dbReference>
<dbReference type="InterPro" id="IPR044492">
    <property type="entry name" value="P_typ_ATPase_HD_dom"/>
</dbReference>
<dbReference type="InterPro" id="IPR027256">
    <property type="entry name" value="P-typ_ATPase_IB"/>
</dbReference>
<dbReference type="PRINTS" id="PR00119">
    <property type="entry name" value="CATATPASE"/>
</dbReference>
<evidence type="ECO:0000256" key="10">
    <source>
        <dbReference type="ARBA" id="ARBA00023136"/>
    </source>
</evidence>
<gene>
    <name evidence="13" type="ORF">SE37_03030</name>
</gene>
<dbReference type="InterPro" id="IPR023214">
    <property type="entry name" value="HAD_sf"/>
</dbReference>
<dbReference type="SUPFAM" id="SSF81665">
    <property type="entry name" value="Calcium ATPase, transmembrane domain M"/>
    <property type="match status" value="1"/>
</dbReference>
<dbReference type="GO" id="GO:0005886">
    <property type="term" value="C:plasma membrane"/>
    <property type="evidence" value="ECO:0007669"/>
    <property type="project" value="UniProtKB-SubCell"/>
</dbReference>
<dbReference type="CDD" id="cd00371">
    <property type="entry name" value="HMA"/>
    <property type="match status" value="2"/>
</dbReference>
<dbReference type="InterPro" id="IPR017969">
    <property type="entry name" value="Heavy-metal-associated_CS"/>
</dbReference>
<dbReference type="SUPFAM" id="SSF55008">
    <property type="entry name" value="HMA, heavy metal-associated domain"/>
    <property type="match status" value="2"/>
</dbReference>
<feature type="transmembrane region" description="Helical" evidence="11">
    <location>
        <begin position="182"/>
        <end position="201"/>
    </location>
</feature>
<dbReference type="GO" id="GO:0016887">
    <property type="term" value="F:ATP hydrolysis activity"/>
    <property type="evidence" value="ECO:0007669"/>
    <property type="project" value="InterPro"/>
</dbReference>
<dbReference type="SFLD" id="SFLDS00003">
    <property type="entry name" value="Haloacid_Dehalogenase"/>
    <property type="match status" value="1"/>
</dbReference>
<keyword evidence="14" id="KW-1185">Reference proteome</keyword>
<feature type="transmembrane region" description="Helical" evidence="11">
    <location>
        <begin position="158"/>
        <end position="176"/>
    </location>
</feature>
<evidence type="ECO:0000256" key="9">
    <source>
        <dbReference type="ARBA" id="ARBA00022989"/>
    </source>
</evidence>
<feature type="transmembrane region" description="Helical" evidence="11">
    <location>
        <begin position="740"/>
        <end position="764"/>
    </location>
</feature>
<keyword evidence="3 11" id="KW-1003">Cell membrane</keyword>
<reference evidence="13 14" key="1">
    <citation type="submission" date="2015-01" db="EMBL/GenBank/DDBJ databases">
        <title>Genome sequence of the anaerobic bacterium Geobacter soli GSS01, a dissimilatory Fe(III) reducer from soil.</title>
        <authorList>
            <person name="Yang G."/>
            <person name="Zhou S."/>
        </authorList>
    </citation>
    <scope>NUCLEOTIDE SEQUENCE [LARGE SCALE GENOMIC DNA]</scope>
    <source>
        <strain evidence="13 14">GSS01</strain>
    </source>
</reference>
<dbReference type="SFLD" id="SFLDF00027">
    <property type="entry name" value="p-type_atpase"/>
    <property type="match status" value="1"/>
</dbReference>
<dbReference type="InterPro" id="IPR006121">
    <property type="entry name" value="HMA_dom"/>
</dbReference>
<dbReference type="Gene3D" id="3.40.50.1000">
    <property type="entry name" value="HAD superfamily/HAD-like"/>
    <property type="match status" value="1"/>
</dbReference>
<name>A0A0C1QTV8_9BACT</name>
<dbReference type="PROSITE" id="PS00154">
    <property type="entry name" value="ATPASE_E1_E2"/>
    <property type="match status" value="1"/>
</dbReference>
<dbReference type="PRINTS" id="PR00943">
    <property type="entry name" value="CUATPASE"/>
</dbReference>
<evidence type="ECO:0000256" key="8">
    <source>
        <dbReference type="ARBA" id="ARBA00022967"/>
    </source>
</evidence>
<dbReference type="SFLD" id="SFLDG00002">
    <property type="entry name" value="C1.7:_P-type_atpase_like"/>
    <property type="match status" value="1"/>
</dbReference>
<keyword evidence="6 11" id="KW-0547">Nucleotide-binding</keyword>
<dbReference type="EMBL" id="JXBL01000001">
    <property type="protein sequence ID" value="KIE41671.1"/>
    <property type="molecule type" value="Genomic_DNA"/>
</dbReference>
<dbReference type="Gene3D" id="3.30.70.100">
    <property type="match status" value="2"/>
</dbReference>
<proteinExistence type="inferred from homology"/>
<evidence type="ECO:0000256" key="5">
    <source>
        <dbReference type="ARBA" id="ARBA00022723"/>
    </source>
</evidence>
<dbReference type="Pfam" id="PF00702">
    <property type="entry name" value="Hydrolase"/>
    <property type="match status" value="1"/>
</dbReference>
<dbReference type="PANTHER" id="PTHR43520">
    <property type="entry name" value="ATP7, ISOFORM B"/>
    <property type="match status" value="1"/>
</dbReference>
<evidence type="ECO:0000313" key="14">
    <source>
        <dbReference type="Proteomes" id="UP000031433"/>
    </source>
</evidence>
<evidence type="ECO:0000259" key="12">
    <source>
        <dbReference type="PROSITE" id="PS50846"/>
    </source>
</evidence>
<dbReference type="GO" id="GO:0005507">
    <property type="term" value="F:copper ion binding"/>
    <property type="evidence" value="ECO:0007669"/>
    <property type="project" value="TreeGrafter"/>
</dbReference>
<dbReference type="AlphaFoldDB" id="A0A0C1QTV8"/>